<evidence type="ECO:0000256" key="1">
    <source>
        <dbReference type="SAM" id="MobiDB-lite"/>
    </source>
</evidence>
<proteinExistence type="predicted"/>
<dbReference type="AlphaFoldDB" id="A0A5B7G3W7"/>
<evidence type="ECO:0000313" key="3">
    <source>
        <dbReference type="Proteomes" id="UP000324222"/>
    </source>
</evidence>
<dbReference type="EMBL" id="VSRR010010754">
    <property type="protein sequence ID" value="MPC52287.1"/>
    <property type="molecule type" value="Genomic_DNA"/>
</dbReference>
<organism evidence="2 3">
    <name type="scientific">Portunus trituberculatus</name>
    <name type="common">Swimming crab</name>
    <name type="synonym">Neptunus trituberculatus</name>
    <dbReference type="NCBI Taxonomy" id="210409"/>
    <lineage>
        <taxon>Eukaryota</taxon>
        <taxon>Metazoa</taxon>
        <taxon>Ecdysozoa</taxon>
        <taxon>Arthropoda</taxon>
        <taxon>Crustacea</taxon>
        <taxon>Multicrustacea</taxon>
        <taxon>Malacostraca</taxon>
        <taxon>Eumalacostraca</taxon>
        <taxon>Eucarida</taxon>
        <taxon>Decapoda</taxon>
        <taxon>Pleocyemata</taxon>
        <taxon>Brachyura</taxon>
        <taxon>Eubrachyura</taxon>
        <taxon>Portunoidea</taxon>
        <taxon>Portunidae</taxon>
        <taxon>Portuninae</taxon>
        <taxon>Portunus</taxon>
    </lineage>
</organism>
<dbReference type="Proteomes" id="UP000324222">
    <property type="component" value="Unassembled WGS sequence"/>
</dbReference>
<reference evidence="2 3" key="1">
    <citation type="submission" date="2019-05" db="EMBL/GenBank/DDBJ databases">
        <title>Another draft genome of Portunus trituberculatus and its Hox gene families provides insights of decapod evolution.</title>
        <authorList>
            <person name="Jeong J.-H."/>
            <person name="Song I."/>
            <person name="Kim S."/>
            <person name="Choi T."/>
            <person name="Kim D."/>
            <person name="Ryu S."/>
            <person name="Kim W."/>
        </authorList>
    </citation>
    <scope>NUCLEOTIDE SEQUENCE [LARGE SCALE GENOMIC DNA]</scope>
    <source>
        <tissue evidence="2">Muscle</tissue>
    </source>
</reference>
<keyword evidence="3" id="KW-1185">Reference proteome</keyword>
<dbReference type="OrthoDB" id="5859304at2759"/>
<sequence length="86" mass="10159">MFFFFPSFQNLLLSLEERDAEELVLVLQGYYRLLTENPLPLTHARDRHAHDQVLNHHCSHVNTLRNPNTQHPTGKQKLNTRPWQST</sequence>
<name>A0A5B7G3W7_PORTR</name>
<protein>
    <submittedName>
        <fullName evidence="2">Uncharacterized protein</fullName>
    </submittedName>
</protein>
<accession>A0A5B7G3W7</accession>
<comment type="caution">
    <text evidence="2">The sequence shown here is derived from an EMBL/GenBank/DDBJ whole genome shotgun (WGS) entry which is preliminary data.</text>
</comment>
<feature type="region of interest" description="Disordered" evidence="1">
    <location>
        <begin position="62"/>
        <end position="86"/>
    </location>
</feature>
<gene>
    <name evidence="2" type="ORF">E2C01_046151</name>
</gene>
<evidence type="ECO:0000313" key="2">
    <source>
        <dbReference type="EMBL" id="MPC52287.1"/>
    </source>
</evidence>